<proteinExistence type="predicted"/>
<gene>
    <name evidence="2" type="ORF">E2C01_059465</name>
</gene>
<organism evidence="2 3">
    <name type="scientific">Portunus trituberculatus</name>
    <name type="common">Swimming crab</name>
    <name type="synonym">Neptunus trituberculatus</name>
    <dbReference type="NCBI Taxonomy" id="210409"/>
    <lineage>
        <taxon>Eukaryota</taxon>
        <taxon>Metazoa</taxon>
        <taxon>Ecdysozoa</taxon>
        <taxon>Arthropoda</taxon>
        <taxon>Crustacea</taxon>
        <taxon>Multicrustacea</taxon>
        <taxon>Malacostraca</taxon>
        <taxon>Eumalacostraca</taxon>
        <taxon>Eucarida</taxon>
        <taxon>Decapoda</taxon>
        <taxon>Pleocyemata</taxon>
        <taxon>Brachyura</taxon>
        <taxon>Eubrachyura</taxon>
        <taxon>Portunoidea</taxon>
        <taxon>Portunidae</taxon>
        <taxon>Portuninae</taxon>
        <taxon>Portunus</taxon>
    </lineage>
</organism>
<dbReference type="EMBL" id="VSRR010023230">
    <property type="protein sequence ID" value="MPC65332.1"/>
    <property type="molecule type" value="Genomic_DNA"/>
</dbReference>
<keyword evidence="3" id="KW-1185">Reference proteome</keyword>
<protein>
    <submittedName>
        <fullName evidence="2">Uncharacterized protein</fullName>
    </submittedName>
</protein>
<dbReference type="Proteomes" id="UP000324222">
    <property type="component" value="Unassembled WGS sequence"/>
</dbReference>
<dbReference type="AlphaFoldDB" id="A0A5B7H2M4"/>
<name>A0A5B7H2M4_PORTR</name>
<evidence type="ECO:0000313" key="2">
    <source>
        <dbReference type="EMBL" id="MPC65332.1"/>
    </source>
</evidence>
<sequence>MPRALQLVRDPQHGRDCSSRPHPQRRVYTPPEKEEDEGKEKSRRRIRGRRGKKIQVLTLNLKLDPLANRGLDAIGGDTQVGSHVQSRHLANRQRLSLQHLHRCPRRHEEEKHYECSSIFKLVLKSYGSWNENLIALKNLERKGSDIASL</sequence>
<feature type="region of interest" description="Disordered" evidence="1">
    <location>
        <begin position="1"/>
        <end position="49"/>
    </location>
</feature>
<evidence type="ECO:0000256" key="1">
    <source>
        <dbReference type="SAM" id="MobiDB-lite"/>
    </source>
</evidence>
<evidence type="ECO:0000313" key="3">
    <source>
        <dbReference type="Proteomes" id="UP000324222"/>
    </source>
</evidence>
<comment type="caution">
    <text evidence="2">The sequence shown here is derived from an EMBL/GenBank/DDBJ whole genome shotgun (WGS) entry which is preliminary data.</text>
</comment>
<reference evidence="2 3" key="1">
    <citation type="submission" date="2019-05" db="EMBL/GenBank/DDBJ databases">
        <title>Another draft genome of Portunus trituberculatus and its Hox gene families provides insights of decapod evolution.</title>
        <authorList>
            <person name="Jeong J.-H."/>
            <person name="Song I."/>
            <person name="Kim S."/>
            <person name="Choi T."/>
            <person name="Kim D."/>
            <person name="Ryu S."/>
            <person name="Kim W."/>
        </authorList>
    </citation>
    <scope>NUCLEOTIDE SEQUENCE [LARGE SCALE GENOMIC DNA]</scope>
    <source>
        <tissue evidence="2">Muscle</tissue>
    </source>
</reference>
<feature type="compositionally biased region" description="Basic and acidic residues" evidence="1">
    <location>
        <begin position="10"/>
        <end position="19"/>
    </location>
</feature>
<accession>A0A5B7H2M4</accession>